<dbReference type="Gene3D" id="3.30.70.2220">
    <property type="entry name" value="CRISPR-Cas system, Cmr2 subunit, D1 domain, cysteine cluster"/>
    <property type="match status" value="1"/>
</dbReference>
<evidence type="ECO:0000313" key="5">
    <source>
        <dbReference type="EMBL" id="VEP14891.1"/>
    </source>
</evidence>
<dbReference type="Proteomes" id="UP000320055">
    <property type="component" value="Unassembled WGS sequence"/>
</dbReference>
<accession>A0A563VUE6</accession>
<evidence type="ECO:0000256" key="1">
    <source>
        <dbReference type="ARBA" id="ARBA00022741"/>
    </source>
</evidence>
<dbReference type="EMBL" id="CAACVJ010000218">
    <property type="protein sequence ID" value="VEP14891.1"/>
    <property type="molecule type" value="Genomic_DNA"/>
</dbReference>
<evidence type="ECO:0000313" key="6">
    <source>
        <dbReference type="EMBL" id="VEP14894.1"/>
    </source>
</evidence>
<dbReference type="GO" id="GO:0000166">
    <property type="term" value="F:nucleotide binding"/>
    <property type="evidence" value="ECO:0007669"/>
    <property type="project" value="UniProtKB-KW"/>
</dbReference>
<sequence>MAQIESVSQQYTQVGVLTFSPVQAFLGGGRKLRDWAVGSWLCHYLTAAIIDRWERDLKGKVLMPLTYNCKLSKWLSNEREYPITEEFWRASLPNVITGLHSQDNWQEIAKSLVREEWQKLVKNLETVTIRPENYRHSINGIGWKTIKRDCDCLWSVYSDSFPLDPSTLPETISQLHQRIDTQKQGRRWNKSWWAGRTSPTDASLSIWHPGMQPIDNPQGKGRWGMPYGELNLWWEKLASSHRKTGIFDSSDRLNSLELIKRLSSLPKIIEPTLEQIWSRKPPLCPWERFPDSSAAAATWIVDGVAANYWNKQISSWQKTFLPKSKASAKWGIDKVDKNDFNYGHPRVLERRNVRDYWKSRFQKFKKIQQNKLAKWDATIPASWDCTIEWTVGWRGDGDDIGSWISEEQFQKLRLDKEQWHLAEDKFTRHRGIHWHPNGYQLYQDCNLARIFNFLTLFQFWNELLIHLSEKEHYGKVIFAGGDDFLVLGGLHDAIPLTSNLYRLWRGEATTITSPTEDEGWVKFEPEQQRYPVPGKFINFSLGIVIAQRRIPQSLWHRGLEKAYKEAKLAGKNRVCLNILFNSNQSFKWICPWSLWTLLMEETQPDTQVNTALNRWEKLLFYIERTKPQANSRTQVKKLLTALLESVGIALNWDNVRRAVRNDGRQEIENWQWWQDWVSIRAFLARQQLKQEQWKSQVFQEAQEVAKS</sequence>
<dbReference type="Pfam" id="PF22335">
    <property type="entry name" value="Cas10-Cmr2_palm2"/>
    <property type="match status" value="1"/>
</dbReference>
<dbReference type="RefSeq" id="WP_144873735.1">
    <property type="nucleotide sequence ID" value="NZ_LR214037.1"/>
</dbReference>
<evidence type="ECO:0000259" key="3">
    <source>
        <dbReference type="Pfam" id="PF12469"/>
    </source>
</evidence>
<dbReference type="Pfam" id="PF12469">
    <property type="entry name" value="Cmr2_N"/>
    <property type="match status" value="1"/>
</dbReference>
<evidence type="ECO:0000259" key="4">
    <source>
        <dbReference type="Pfam" id="PF22335"/>
    </source>
</evidence>
<organism evidence="5 7">
    <name type="scientific">Hyella patelloides LEGE 07179</name>
    <dbReference type="NCBI Taxonomy" id="945734"/>
    <lineage>
        <taxon>Bacteria</taxon>
        <taxon>Bacillati</taxon>
        <taxon>Cyanobacteriota</taxon>
        <taxon>Cyanophyceae</taxon>
        <taxon>Pleurocapsales</taxon>
        <taxon>Hyellaceae</taxon>
        <taxon>Hyella</taxon>
    </lineage>
</organism>
<dbReference type="InterPro" id="IPR024615">
    <property type="entry name" value="CRISPR-assoc_Cmr2_N"/>
</dbReference>
<feature type="domain" description="CRISPR-associated protein Cmr2 N-terminal" evidence="3">
    <location>
        <begin position="16"/>
        <end position="122"/>
    </location>
</feature>
<feature type="domain" description="Cas10/Cmr2 second palm" evidence="4">
    <location>
        <begin position="396"/>
        <end position="575"/>
    </location>
</feature>
<keyword evidence="7" id="KW-1185">Reference proteome</keyword>
<keyword evidence="2" id="KW-0051">Antiviral defense</keyword>
<keyword evidence="1" id="KW-0547">Nucleotide-binding</keyword>
<name>A0A563VUE6_9CYAN</name>
<dbReference type="Gene3D" id="3.30.70.270">
    <property type="match status" value="1"/>
</dbReference>
<dbReference type="EMBL" id="CAACVJ010000219">
    <property type="protein sequence ID" value="VEP14894.1"/>
    <property type="molecule type" value="Genomic_DNA"/>
</dbReference>
<reference evidence="5 7" key="1">
    <citation type="submission" date="2019-01" db="EMBL/GenBank/DDBJ databases">
        <authorList>
            <person name="Brito A."/>
        </authorList>
    </citation>
    <scope>NUCLEOTIDE SEQUENCE [LARGE SCALE GENOMIC DNA]</scope>
    <source>
        <strain evidence="5">1</strain>
    </source>
</reference>
<dbReference type="InterPro" id="IPR043128">
    <property type="entry name" value="Rev_trsase/Diguanyl_cyclase"/>
</dbReference>
<evidence type="ECO:0000256" key="2">
    <source>
        <dbReference type="ARBA" id="ARBA00023118"/>
    </source>
</evidence>
<proteinExistence type="predicted"/>
<dbReference type="AlphaFoldDB" id="A0A563VUE6"/>
<dbReference type="InterPro" id="IPR054767">
    <property type="entry name" value="Cas10-Cmr2_palm2"/>
</dbReference>
<protein>
    <submittedName>
        <fullName evidence="5">Uncharacterized protein</fullName>
    </submittedName>
</protein>
<evidence type="ECO:0000313" key="7">
    <source>
        <dbReference type="Proteomes" id="UP000320055"/>
    </source>
</evidence>
<dbReference type="InterPro" id="IPR038242">
    <property type="entry name" value="Cmr2_N"/>
</dbReference>
<dbReference type="GO" id="GO:0051607">
    <property type="term" value="P:defense response to virus"/>
    <property type="evidence" value="ECO:0007669"/>
    <property type="project" value="UniProtKB-KW"/>
</dbReference>
<gene>
    <name evidence="5" type="ORF">H1P_2950010</name>
    <name evidence="6" type="ORF">H1P_2960002</name>
</gene>
<dbReference type="OrthoDB" id="9758700at2"/>